<accession>A0A9K3PRZ3</accession>
<dbReference type="OrthoDB" id="193499at2759"/>
<comment type="caution">
    <text evidence="3">The sequence shown here is derived from an EMBL/GenBank/DDBJ whole genome shotgun (WGS) entry which is preliminary data.</text>
</comment>
<dbReference type="AlphaFoldDB" id="A0A9K3PRZ3"/>
<proteinExistence type="predicted"/>
<dbReference type="GO" id="GO:0003755">
    <property type="term" value="F:peptidyl-prolyl cis-trans isomerase activity"/>
    <property type="evidence" value="ECO:0007669"/>
    <property type="project" value="InterPro"/>
</dbReference>
<dbReference type="InterPro" id="IPR002130">
    <property type="entry name" value="Cyclophilin-type_PPIase_dom"/>
</dbReference>
<feature type="signal peptide" evidence="1">
    <location>
        <begin position="1"/>
        <end position="20"/>
    </location>
</feature>
<evidence type="ECO:0000256" key="1">
    <source>
        <dbReference type="SAM" id="SignalP"/>
    </source>
</evidence>
<gene>
    <name evidence="3" type="ORF">IV203_001924</name>
</gene>
<keyword evidence="3" id="KW-0413">Isomerase</keyword>
<organism evidence="3 4">
    <name type="scientific">Nitzschia inconspicua</name>
    <dbReference type="NCBI Taxonomy" id="303405"/>
    <lineage>
        <taxon>Eukaryota</taxon>
        <taxon>Sar</taxon>
        <taxon>Stramenopiles</taxon>
        <taxon>Ochrophyta</taxon>
        <taxon>Bacillariophyta</taxon>
        <taxon>Bacillariophyceae</taxon>
        <taxon>Bacillariophycidae</taxon>
        <taxon>Bacillariales</taxon>
        <taxon>Bacillariaceae</taxon>
        <taxon>Nitzschia</taxon>
    </lineage>
</organism>
<keyword evidence="4" id="KW-1185">Reference proteome</keyword>
<dbReference type="Proteomes" id="UP000693970">
    <property type="component" value="Unassembled WGS sequence"/>
</dbReference>
<dbReference type="EMBL" id="JAGRRH010000015">
    <property type="protein sequence ID" value="KAG7357236.1"/>
    <property type="molecule type" value="Genomic_DNA"/>
</dbReference>
<dbReference type="PROSITE" id="PS50072">
    <property type="entry name" value="CSA_PPIASE_2"/>
    <property type="match status" value="1"/>
</dbReference>
<dbReference type="Pfam" id="PF00160">
    <property type="entry name" value="Pro_isomerase"/>
    <property type="match status" value="1"/>
</dbReference>
<protein>
    <submittedName>
        <fullName evidence="3">Cyclophilin type peptidyl-prolyl cis-trans isomerase</fullName>
    </submittedName>
</protein>
<evidence type="ECO:0000259" key="2">
    <source>
        <dbReference type="PROSITE" id="PS50072"/>
    </source>
</evidence>
<reference evidence="3" key="1">
    <citation type="journal article" date="2021" name="Sci. Rep.">
        <title>Diploid genomic architecture of Nitzschia inconspicua, an elite biomass production diatom.</title>
        <authorList>
            <person name="Oliver A."/>
            <person name="Podell S."/>
            <person name="Pinowska A."/>
            <person name="Traller J.C."/>
            <person name="Smith S.R."/>
            <person name="McClure R."/>
            <person name="Beliaev A."/>
            <person name="Bohutskyi P."/>
            <person name="Hill E.A."/>
            <person name="Rabines A."/>
            <person name="Zheng H."/>
            <person name="Allen L.Z."/>
            <person name="Kuo A."/>
            <person name="Grigoriev I.V."/>
            <person name="Allen A.E."/>
            <person name="Hazlebeck D."/>
            <person name="Allen E.E."/>
        </authorList>
    </citation>
    <scope>NUCLEOTIDE SEQUENCE</scope>
    <source>
        <strain evidence="3">Hildebrandi</strain>
    </source>
</reference>
<feature type="domain" description="PPIase cyclophilin-type" evidence="2">
    <location>
        <begin position="109"/>
        <end position="267"/>
    </location>
</feature>
<evidence type="ECO:0000313" key="4">
    <source>
        <dbReference type="Proteomes" id="UP000693970"/>
    </source>
</evidence>
<sequence>MRNITHTIAYLSVLCNSAQALVQLNRRACLELVPLLPSIIGSLSVSPASASAATVDSTSDVKTRMPSMPENVAITDKIFMDVRIARKDGSTYVRDDLDGSFENTVLFQRIKIGLYGKQAPNHVEKFLSYIETPTNADMEELLDNPYPSYGRSTFPSLDQETGLLMGGNIPSLRVKDVAGTTALTYGNRVLPANLWIDGGGETRISHSYKGLLTHRNLEVLPTFGITTRSQPSLDATHTVFGQVLWDEDTLRFFRDLEDIPTYSVERPSGLDDFNTGEVATTVYNAQREFFRGAAKTFGDDRVSKLYNGKLLRRMEVLQVGRL</sequence>
<keyword evidence="1" id="KW-0732">Signal</keyword>
<reference evidence="3" key="2">
    <citation type="submission" date="2021-04" db="EMBL/GenBank/DDBJ databases">
        <authorList>
            <person name="Podell S."/>
        </authorList>
    </citation>
    <scope>NUCLEOTIDE SEQUENCE</scope>
    <source>
        <strain evidence="3">Hildebrandi</strain>
    </source>
</reference>
<evidence type="ECO:0000313" key="3">
    <source>
        <dbReference type="EMBL" id="KAG7357236.1"/>
    </source>
</evidence>
<feature type="chain" id="PRO_5039905488" evidence="1">
    <location>
        <begin position="21"/>
        <end position="322"/>
    </location>
</feature>
<name>A0A9K3PRZ3_9STRA</name>